<reference evidence="1 2" key="1">
    <citation type="journal article" date="2019" name="Emerg. Microbes Infect.">
        <title>Comprehensive subspecies identification of 175 nontuberculous mycobacteria species based on 7547 genomic profiles.</title>
        <authorList>
            <person name="Matsumoto Y."/>
            <person name="Kinjo T."/>
            <person name="Motooka D."/>
            <person name="Nabeya D."/>
            <person name="Jung N."/>
            <person name="Uechi K."/>
            <person name="Horii T."/>
            <person name="Iida T."/>
            <person name="Fujita J."/>
            <person name="Nakamura S."/>
        </authorList>
    </citation>
    <scope>NUCLEOTIDE SEQUENCE [LARGE SCALE GENOMIC DNA]</scope>
    <source>
        <strain evidence="1 2">JCM 14738</strain>
    </source>
</reference>
<dbReference type="EMBL" id="AP022613">
    <property type="protein sequence ID" value="BBZ37797.1"/>
    <property type="molecule type" value="Genomic_DNA"/>
</dbReference>
<keyword evidence="2" id="KW-1185">Reference proteome</keyword>
<evidence type="ECO:0000313" key="1">
    <source>
        <dbReference type="EMBL" id="BBZ37797.1"/>
    </source>
</evidence>
<proteinExistence type="predicted"/>
<evidence type="ECO:0000313" key="2">
    <source>
        <dbReference type="Proteomes" id="UP000467385"/>
    </source>
</evidence>
<dbReference type="AlphaFoldDB" id="A0A7I7Y872"/>
<dbReference type="Proteomes" id="UP000467385">
    <property type="component" value="Chromosome"/>
</dbReference>
<protein>
    <submittedName>
        <fullName evidence="1">Uncharacterized protein</fullName>
    </submittedName>
</protein>
<gene>
    <name evidence="1" type="ORF">MCNS_08600</name>
</gene>
<accession>A0A7I7Y872</accession>
<name>A0A7I7Y872_9MYCO</name>
<sequence>MQERPSQNSVRKDTDMGTLAYHRQALTIMKLTLVALTAVAAATGLSTAAHADERYDFQSPSGNVGCSLNPGGASCEIKDYTWFIPPPPDYTMGGRGNVFLLARGSAPVAGLWHSDHQFPDGAPTLDVGQSRTAGAITCVSESAAMTCTDSSTGHFFRVSRESYQVG</sequence>
<organism evidence="1 2">
    <name type="scientific">Mycobacterium conspicuum</name>
    <dbReference type="NCBI Taxonomy" id="44010"/>
    <lineage>
        <taxon>Bacteria</taxon>
        <taxon>Bacillati</taxon>
        <taxon>Actinomycetota</taxon>
        <taxon>Actinomycetes</taxon>
        <taxon>Mycobacteriales</taxon>
        <taxon>Mycobacteriaceae</taxon>
        <taxon>Mycobacterium</taxon>
    </lineage>
</organism>